<evidence type="ECO:0000313" key="2">
    <source>
        <dbReference type="EMBL" id="PKU47728.1"/>
    </source>
</evidence>
<keyword evidence="3" id="KW-1185">Reference proteome</keyword>
<keyword evidence="1" id="KW-0812">Transmembrane</keyword>
<gene>
    <name evidence="2" type="ORF">llap_1928</name>
</gene>
<evidence type="ECO:0008006" key="4">
    <source>
        <dbReference type="Google" id="ProtNLM"/>
    </source>
</evidence>
<evidence type="ECO:0000256" key="1">
    <source>
        <dbReference type="SAM" id="Phobius"/>
    </source>
</evidence>
<proteinExistence type="predicted"/>
<accession>A0A2I0UNU4</accession>
<reference evidence="3" key="2">
    <citation type="submission" date="2017-12" db="EMBL/GenBank/DDBJ databases">
        <title>Genome sequence of the Bar-tailed Godwit (Limosa lapponica baueri).</title>
        <authorList>
            <person name="Lima N.C.B."/>
            <person name="Parody-Merino A.M."/>
            <person name="Battley P.F."/>
            <person name="Fidler A.E."/>
            <person name="Prosdocimi F."/>
        </authorList>
    </citation>
    <scope>NUCLEOTIDE SEQUENCE [LARGE SCALE GENOMIC DNA]</scope>
</reference>
<dbReference type="Proteomes" id="UP000233556">
    <property type="component" value="Unassembled WGS sequence"/>
</dbReference>
<keyword evidence="1" id="KW-1133">Transmembrane helix</keyword>
<dbReference type="EMBL" id="KZ505670">
    <property type="protein sequence ID" value="PKU47728.1"/>
    <property type="molecule type" value="Genomic_DNA"/>
</dbReference>
<dbReference type="OrthoDB" id="10657396at2759"/>
<feature type="transmembrane region" description="Helical" evidence="1">
    <location>
        <begin position="14"/>
        <end position="31"/>
    </location>
</feature>
<keyword evidence="1" id="KW-0472">Membrane</keyword>
<evidence type="ECO:0000313" key="3">
    <source>
        <dbReference type="Proteomes" id="UP000233556"/>
    </source>
</evidence>
<sequence length="337" mass="37114">MYVRIYAQKEHKQSLLSIICSWVLSFIYMTGDKTSAGLPKTPKTWKDEKAVKFVYRGKELKALRQEILNQGGEMTSWITSIPRGMLASVGESLHKANVTLDQAATDCFTKERQSSRSGMVRDESMCVLAKAISVPTCLPFLLTPWKEISSGGNVVRKDKEKAEVLNDFFASVFNCKTSCSLGTQVPDLDIRDRKENEAPIIKGDMMQNSQTGSGVTHRAIIRESGCDEEQDPSSRLQKGFNVLITIKGDLAAGLFLGKLGTNAVAAMAWADPSFPLLVCATVSVLNNSPEFKEAQKRLVTMRPSQTGKPDMHMWHHLSQYPGPFGRTGVNADTGDMG</sequence>
<name>A0A2I0UNU4_LIMLA</name>
<organism evidence="2 3">
    <name type="scientific">Limosa lapponica baueri</name>
    <dbReference type="NCBI Taxonomy" id="1758121"/>
    <lineage>
        <taxon>Eukaryota</taxon>
        <taxon>Metazoa</taxon>
        <taxon>Chordata</taxon>
        <taxon>Craniata</taxon>
        <taxon>Vertebrata</taxon>
        <taxon>Euteleostomi</taxon>
        <taxon>Archelosauria</taxon>
        <taxon>Archosauria</taxon>
        <taxon>Dinosauria</taxon>
        <taxon>Saurischia</taxon>
        <taxon>Theropoda</taxon>
        <taxon>Coelurosauria</taxon>
        <taxon>Aves</taxon>
        <taxon>Neognathae</taxon>
        <taxon>Neoaves</taxon>
        <taxon>Charadriiformes</taxon>
        <taxon>Scolopacidae</taxon>
        <taxon>Limosa</taxon>
    </lineage>
</organism>
<protein>
    <recommendedName>
        <fullName evidence="4">Rna-directed dna polymerase from mobile element jockey-like</fullName>
    </recommendedName>
</protein>
<reference evidence="3" key="1">
    <citation type="submission" date="2017-11" db="EMBL/GenBank/DDBJ databases">
        <authorList>
            <person name="Lima N.C."/>
            <person name="Parody-Merino A.M."/>
            <person name="Battley P.F."/>
            <person name="Fidler A.E."/>
            <person name="Prosdocimi F."/>
        </authorList>
    </citation>
    <scope>NUCLEOTIDE SEQUENCE [LARGE SCALE GENOMIC DNA]</scope>
</reference>
<dbReference type="AlphaFoldDB" id="A0A2I0UNU4"/>